<dbReference type="SUPFAM" id="SSF53448">
    <property type="entry name" value="Nucleotide-diphospho-sugar transferases"/>
    <property type="match status" value="1"/>
</dbReference>
<dbReference type="RefSeq" id="WP_255890976.1">
    <property type="nucleotide sequence ID" value="NZ_JAFMZM010000004.1"/>
</dbReference>
<dbReference type="InterPro" id="IPR001173">
    <property type="entry name" value="Glyco_trans_2-like"/>
</dbReference>
<dbReference type="EMBL" id="JBHTCH010000017">
    <property type="protein sequence ID" value="MFC7361386.1"/>
    <property type="molecule type" value="Genomic_DNA"/>
</dbReference>
<evidence type="ECO:0000313" key="2">
    <source>
        <dbReference type="EMBL" id="MFC7361386.1"/>
    </source>
</evidence>
<keyword evidence="2" id="KW-0808">Transferase</keyword>
<keyword evidence="3" id="KW-1185">Reference proteome</keyword>
<dbReference type="Gene3D" id="3.90.550.10">
    <property type="entry name" value="Spore Coat Polysaccharide Biosynthesis Protein SpsA, Chain A"/>
    <property type="match status" value="1"/>
</dbReference>
<dbReference type="Pfam" id="PF00535">
    <property type="entry name" value="Glycos_transf_2"/>
    <property type="match status" value="1"/>
</dbReference>
<comment type="caution">
    <text evidence="2">The sequence shown here is derived from an EMBL/GenBank/DDBJ whole genome shotgun (WGS) entry which is preliminary data.</text>
</comment>
<name>A0ABW2N908_9ACTN</name>
<reference evidence="3" key="1">
    <citation type="journal article" date="2019" name="Int. J. Syst. Evol. Microbiol.">
        <title>The Global Catalogue of Microorganisms (GCM) 10K type strain sequencing project: providing services to taxonomists for standard genome sequencing and annotation.</title>
        <authorList>
            <consortium name="The Broad Institute Genomics Platform"/>
            <consortium name="The Broad Institute Genome Sequencing Center for Infectious Disease"/>
            <person name="Wu L."/>
            <person name="Ma J."/>
        </authorList>
    </citation>
    <scope>NUCLEOTIDE SEQUENCE [LARGE SCALE GENOMIC DNA]</scope>
    <source>
        <strain evidence="3">FCH27</strain>
    </source>
</reference>
<dbReference type="Proteomes" id="UP001596524">
    <property type="component" value="Unassembled WGS sequence"/>
</dbReference>
<organism evidence="2 3">
    <name type="scientific">Nocardioides astragali</name>
    <dbReference type="NCBI Taxonomy" id="1776736"/>
    <lineage>
        <taxon>Bacteria</taxon>
        <taxon>Bacillati</taxon>
        <taxon>Actinomycetota</taxon>
        <taxon>Actinomycetes</taxon>
        <taxon>Propionibacteriales</taxon>
        <taxon>Nocardioidaceae</taxon>
        <taxon>Nocardioides</taxon>
    </lineage>
</organism>
<dbReference type="InterPro" id="IPR050834">
    <property type="entry name" value="Glycosyltransf_2"/>
</dbReference>
<feature type="domain" description="Glycosyltransferase 2-like" evidence="1">
    <location>
        <begin position="12"/>
        <end position="136"/>
    </location>
</feature>
<dbReference type="PANTHER" id="PTHR43685">
    <property type="entry name" value="GLYCOSYLTRANSFERASE"/>
    <property type="match status" value="1"/>
</dbReference>
<evidence type="ECO:0000313" key="3">
    <source>
        <dbReference type="Proteomes" id="UP001596524"/>
    </source>
</evidence>
<protein>
    <submittedName>
        <fullName evidence="2">Glycosyltransferase family 2 protein</fullName>
        <ecNumber evidence="2">2.4.-.-</ecNumber>
    </submittedName>
</protein>
<dbReference type="EC" id="2.4.-.-" evidence="2"/>
<dbReference type="InterPro" id="IPR029044">
    <property type="entry name" value="Nucleotide-diphossugar_trans"/>
</dbReference>
<accession>A0ABW2N908</accession>
<keyword evidence="2" id="KW-0328">Glycosyltransferase</keyword>
<sequence>MSASLEPSDLEIFIPYWGDPDLLYATVESVRAQDDPRWTVTVVDDGYPDRTVAEHFAAEDDPRIRYRRNEENLGIAANFQRCLELAGGDAVMFLGSDDLLEPEFVSRSRALLMKFPQADVFQPGVRVIDADGATISPLGDRVKGWLTPSVREPVLLAGEELAASLLRGNWLYWPSLVFRTARVKQHAFRQDLPIILDLALVIDLVADGSSLVLDPAVTFAYRRHASSLSGAALRDGTRFAQDRRYFAEAAEQMQRVGWTRARRAAQRRWTSRLHALTFLPEAARLRDAAVLRQVMMHAVAR</sequence>
<gene>
    <name evidence="2" type="ORF">ACFQO6_14015</name>
</gene>
<dbReference type="GO" id="GO:0016757">
    <property type="term" value="F:glycosyltransferase activity"/>
    <property type="evidence" value="ECO:0007669"/>
    <property type="project" value="UniProtKB-KW"/>
</dbReference>
<proteinExistence type="predicted"/>
<evidence type="ECO:0000259" key="1">
    <source>
        <dbReference type="Pfam" id="PF00535"/>
    </source>
</evidence>
<dbReference type="PANTHER" id="PTHR43685:SF2">
    <property type="entry name" value="GLYCOSYLTRANSFERASE 2-LIKE DOMAIN-CONTAINING PROTEIN"/>
    <property type="match status" value="1"/>
</dbReference>